<evidence type="ECO:0000256" key="3">
    <source>
        <dbReference type="ARBA" id="ARBA00023315"/>
    </source>
</evidence>
<dbReference type="GO" id="GO:0016747">
    <property type="term" value="F:acyltransferase activity, transferring groups other than amino-acyl groups"/>
    <property type="evidence" value="ECO:0007669"/>
    <property type="project" value="UniProtKB-ARBA"/>
</dbReference>
<sequence>MGLTLRAFLGLEDAPVCEIALQYVRNGPLVEPAREKSLPPQMRNLLRWYKHFITWADKEYIYADVTDEHHTKRYSVEVHMSELFQLFNLRDLDKSMLSCYVLDTSRGDAAFFFGRSCSANLSLETLHRAVQATILSIRVVGGVPLFEFGGRVACSSSTEESADPTCKQVVLLDSVEKIPEDGLDGYLPLLRNVVSVQLEGGLKVAIQAYGGSSHPSGSGLVYFPAQYCNVEVTVAWSRLVKDKMNILSRVVDDIYPTWSTFARQYQTLKLHKDITEHQWQLVKHRTDIQGGRLRARACSQMSSQYGKAPFLDRAATAVPRTVPTPVFDHRSTEFKGEDGRSYPVVPDSMTKIKNVTVRFTAEFIAELKARVGIRSSTFQCLLAHAWNKITGARGLKPEQFTQVRVAVNCRARASPPVPPDFFGNMVLWAFPRLRARDVLGWSYRGVVEAIRDAVARVDAEYIQSFVDFGSVADATGEGLVATAAANGTMFCPDLEVDSSLGFRFNQIDLGTGPPSAFITPDLPNEGLMIFLPSCAASGGVDLIMAIPEDHDHDTATFYSLDERAKPKM</sequence>
<name>R7W8Z2_AEGTA</name>
<dbReference type="InterPro" id="IPR046533">
    <property type="entry name" value="DUF6598"/>
</dbReference>
<comment type="similarity">
    <text evidence="1">Belongs to the plant acyltransferase family.</text>
</comment>
<protein>
    <submittedName>
        <fullName evidence="5">Anthranilate N-benzoyltransferase protein 3</fullName>
    </submittedName>
</protein>
<evidence type="ECO:0000259" key="4">
    <source>
        <dbReference type="Pfam" id="PF20241"/>
    </source>
</evidence>
<dbReference type="InterPro" id="IPR023213">
    <property type="entry name" value="CAT-like_dom_sf"/>
</dbReference>
<evidence type="ECO:0000256" key="1">
    <source>
        <dbReference type="ARBA" id="ARBA00009861"/>
    </source>
</evidence>
<evidence type="ECO:0000313" key="5">
    <source>
        <dbReference type="EnsemblPlants" id="EMT18577"/>
    </source>
</evidence>
<dbReference type="FunFam" id="3.30.559.10:FF:000008">
    <property type="entry name" value="Tryptamine hydroxycinnamoyl transferase"/>
    <property type="match status" value="1"/>
</dbReference>
<dbReference type="Pfam" id="PF20241">
    <property type="entry name" value="DUF6598"/>
    <property type="match status" value="1"/>
</dbReference>
<dbReference type="EnsemblPlants" id="EMT18577">
    <property type="protein sequence ID" value="EMT18577"/>
    <property type="gene ID" value="F775_01154"/>
</dbReference>
<organism evidence="5">
    <name type="scientific">Aegilops tauschii</name>
    <name type="common">Tausch's goatgrass</name>
    <name type="synonym">Aegilops squarrosa</name>
    <dbReference type="NCBI Taxonomy" id="37682"/>
    <lineage>
        <taxon>Eukaryota</taxon>
        <taxon>Viridiplantae</taxon>
        <taxon>Streptophyta</taxon>
        <taxon>Embryophyta</taxon>
        <taxon>Tracheophyta</taxon>
        <taxon>Spermatophyta</taxon>
        <taxon>Magnoliopsida</taxon>
        <taxon>Liliopsida</taxon>
        <taxon>Poales</taxon>
        <taxon>Poaceae</taxon>
        <taxon>BOP clade</taxon>
        <taxon>Pooideae</taxon>
        <taxon>Triticodae</taxon>
        <taxon>Triticeae</taxon>
        <taxon>Triticinae</taxon>
        <taxon>Aegilops</taxon>
    </lineage>
</organism>
<keyword evidence="3" id="KW-0012">Acyltransferase</keyword>
<dbReference type="Gene3D" id="3.30.559.10">
    <property type="entry name" value="Chloramphenicol acetyltransferase-like domain"/>
    <property type="match status" value="1"/>
</dbReference>
<keyword evidence="2" id="KW-0808">Transferase</keyword>
<dbReference type="InterPro" id="IPR050317">
    <property type="entry name" value="Plant_Fungal_Acyltransferase"/>
</dbReference>
<feature type="domain" description="DUF6598" evidence="4">
    <location>
        <begin position="114"/>
        <end position="224"/>
    </location>
</feature>
<reference evidence="5" key="1">
    <citation type="submission" date="2015-06" db="UniProtKB">
        <authorList>
            <consortium name="EnsemblPlants"/>
        </authorList>
    </citation>
    <scope>IDENTIFICATION</scope>
</reference>
<accession>R7W8Z2</accession>
<dbReference type="AlphaFoldDB" id="R7W8Z2"/>
<dbReference type="PANTHER" id="PTHR31642:SF280">
    <property type="entry name" value="HYDROXYCINNAMOYLTRANSFERASE2"/>
    <property type="match status" value="1"/>
</dbReference>
<proteinExistence type="inferred from homology"/>
<dbReference type="PANTHER" id="PTHR31642">
    <property type="entry name" value="TRICHOTHECENE 3-O-ACETYLTRANSFERASE"/>
    <property type="match status" value="1"/>
</dbReference>
<evidence type="ECO:0000256" key="2">
    <source>
        <dbReference type="ARBA" id="ARBA00022679"/>
    </source>
</evidence>
<dbReference type="Pfam" id="PF02458">
    <property type="entry name" value="Transferase"/>
    <property type="match status" value="1"/>
</dbReference>